<dbReference type="AlphaFoldDB" id="A0AAW0IT73"/>
<keyword evidence="3" id="KW-1185">Reference proteome</keyword>
<reference evidence="2 3" key="1">
    <citation type="journal article" date="2018" name="Sci. Data">
        <title>The draft genome sequence of cork oak.</title>
        <authorList>
            <person name="Ramos A.M."/>
            <person name="Usie A."/>
            <person name="Barbosa P."/>
            <person name="Barros P.M."/>
            <person name="Capote T."/>
            <person name="Chaves I."/>
            <person name="Simoes F."/>
            <person name="Abreu I."/>
            <person name="Carrasquinho I."/>
            <person name="Faro C."/>
            <person name="Guimaraes J.B."/>
            <person name="Mendonca D."/>
            <person name="Nobrega F."/>
            <person name="Rodrigues L."/>
            <person name="Saibo N.J.M."/>
            <person name="Varela M.C."/>
            <person name="Egas C."/>
            <person name="Matos J."/>
            <person name="Miguel C.M."/>
            <person name="Oliveira M.M."/>
            <person name="Ricardo C.P."/>
            <person name="Goncalves S."/>
        </authorList>
    </citation>
    <scope>NUCLEOTIDE SEQUENCE [LARGE SCALE GENOMIC DNA]</scope>
    <source>
        <strain evidence="3">cv. HL8</strain>
    </source>
</reference>
<gene>
    <name evidence="2" type="ORF">CFP56_041982</name>
</gene>
<comment type="caution">
    <text evidence="2">The sequence shown here is derived from an EMBL/GenBank/DDBJ whole genome shotgun (WGS) entry which is preliminary data.</text>
</comment>
<accession>A0AAW0IT73</accession>
<feature type="region of interest" description="Disordered" evidence="1">
    <location>
        <begin position="292"/>
        <end position="313"/>
    </location>
</feature>
<evidence type="ECO:0000313" key="3">
    <source>
        <dbReference type="Proteomes" id="UP000237347"/>
    </source>
</evidence>
<evidence type="ECO:0000256" key="1">
    <source>
        <dbReference type="SAM" id="MobiDB-lite"/>
    </source>
</evidence>
<feature type="compositionally biased region" description="Basic residues" evidence="1">
    <location>
        <begin position="256"/>
        <end position="270"/>
    </location>
</feature>
<dbReference type="EMBL" id="PKMF04000850">
    <property type="protein sequence ID" value="KAK7817985.1"/>
    <property type="molecule type" value="Genomic_DNA"/>
</dbReference>
<name>A0AAW0IT73_QUESU</name>
<feature type="region of interest" description="Disordered" evidence="1">
    <location>
        <begin position="237"/>
        <end position="273"/>
    </location>
</feature>
<sequence length="424" mass="46763">MARQGVTLMCYWNGRITSGPRGISYEGATPKPIRVSYGITYNELLDTVYGVSGFDKHQVKLKITCRYPACREYIPVPIDDDESIDIMFDVARQPGTNCMELYLERVPVPIENQVNVTVPAHTNKQTPVEKVTRDAQVDSFLDPGPVDNTVLVLQNQHRSAAIWEGEVQSLTAIHNQCATILGAFTSDCAMRAMKDIQTMCIRVLQMIGETRHLETRPASCLPYTNNMEGSLRLTHEEVSPLPATTQTTTKAPSARGRSRGKSKGRGRGRPHTNTAAVAAALSESFLPPVAAPEAVSSHDDDSEGPSYLNQKEAAPPEKSIYVLEGEKVVEKAAAVLSEAMHLLECEKEVETASPPPSEPTYLLESEKEVEIVAPPSSEPMHLLEYEKWVDTATTQPQDGPMEKLAELTEESRDLNRPQKKSKHV</sequence>
<feature type="compositionally biased region" description="Basic and acidic residues" evidence="1">
    <location>
        <begin position="400"/>
        <end position="416"/>
    </location>
</feature>
<organism evidence="2 3">
    <name type="scientific">Quercus suber</name>
    <name type="common">Cork oak</name>
    <dbReference type="NCBI Taxonomy" id="58331"/>
    <lineage>
        <taxon>Eukaryota</taxon>
        <taxon>Viridiplantae</taxon>
        <taxon>Streptophyta</taxon>
        <taxon>Embryophyta</taxon>
        <taxon>Tracheophyta</taxon>
        <taxon>Spermatophyta</taxon>
        <taxon>Magnoliopsida</taxon>
        <taxon>eudicotyledons</taxon>
        <taxon>Gunneridae</taxon>
        <taxon>Pentapetalae</taxon>
        <taxon>rosids</taxon>
        <taxon>fabids</taxon>
        <taxon>Fagales</taxon>
        <taxon>Fagaceae</taxon>
        <taxon>Quercus</taxon>
    </lineage>
</organism>
<protein>
    <submittedName>
        <fullName evidence="2">Uncharacterized protein</fullName>
    </submittedName>
</protein>
<dbReference type="Proteomes" id="UP000237347">
    <property type="component" value="Unassembled WGS sequence"/>
</dbReference>
<feature type="region of interest" description="Disordered" evidence="1">
    <location>
        <begin position="390"/>
        <end position="424"/>
    </location>
</feature>
<feature type="compositionally biased region" description="Polar residues" evidence="1">
    <location>
        <begin position="242"/>
        <end position="251"/>
    </location>
</feature>
<proteinExistence type="predicted"/>
<evidence type="ECO:0000313" key="2">
    <source>
        <dbReference type="EMBL" id="KAK7817985.1"/>
    </source>
</evidence>